<accession>A0A9X9L8D1</accession>
<evidence type="ECO:0000313" key="4">
    <source>
        <dbReference type="Proteomes" id="UP000324639"/>
    </source>
</evidence>
<dbReference type="Gene3D" id="3.10.450.30">
    <property type="entry name" value="Microbial ribonucleases"/>
    <property type="match status" value="1"/>
</dbReference>
<dbReference type="AlphaFoldDB" id="A0A9X9L8D1"/>
<reference evidence="3 4" key="1">
    <citation type="submission" date="2018-08" db="EMBL/GenBank/DDBJ databases">
        <authorList>
            <person name="Muller C M."/>
        </authorList>
    </citation>
    <scope>NUCLEOTIDE SEQUENCE [LARGE SCALE GENOMIC DNA]</scope>
</reference>
<sequence length="439" mass="50523">MCLPTEIYMIPSPQVAKKYRIKHMMTPMDFFYQFGLLIGICSLINQGSASSIFPKPGDPGAIYNDFICGGNYFSISAVMKNHRIACDSLHNAEPGEVFPAHLTDTQLFSPNVIPLFTWPIISEDRTFKSSSFFEVQPGNLRLVIDLNCNFLGLINYHNEKAERCLEFSRKKYGTRGQALEYYAGYKCSDVVFRAAYVRESVTSAHNNLIKKKGIRFPELFYLQSLEKRVYIFPLLKDHSIFQNQVGREKKFQKYLVVFSKSFEILQVIDRSFNDDKICKMFSGTIVSPRHRIEALSTQQIVDKADSEKFDCNGQIFGGNFISVNKEKAKNAYYSRSDRRLKQYRFPSPIEKEFANIPSRAWMWPLRIPETSQRKSKSTTSYQLIFGEDHEFLGVYHFSGTTYVRCSNGNNPEYQRGRGSRFPIDLNISAEEDHSSPNTD</sequence>
<dbReference type="InterPro" id="IPR016191">
    <property type="entry name" value="Ribonuclease/ribotoxin"/>
</dbReference>
<dbReference type="Proteomes" id="UP000324639">
    <property type="component" value="Chromosome Bgt_-02"/>
</dbReference>
<dbReference type="GO" id="GO:0016787">
    <property type="term" value="F:hydrolase activity"/>
    <property type="evidence" value="ECO:0007669"/>
    <property type="project" value="UniProtKB-KW"/>
</dbReference>
<protein>
    <submittedName>
        <fullName evidence="3">BgtE-5676</fullName>
    </submittedName>
</protein>
<dbReference type="SUPFAM" id="SSF53933">
    <property type="entry name" value="Microbial ribonucleases"/>
    <property type="match status" value="1"/>
</dbReference>
<keyword evidence="2" id="KW-0378">Hydrolase</keyword>
<keyword evidence="1" id="KW-0540">Nuclease</keyword>
<name>A0A9X9L8D1_BLUGR</name>
<evidence type="ECO:0000256" key="1">
    <source>
        <dbReference type="ARBA" id="ARBA00022722"/>
    </source>
</evidence>
<evidence type="ECO:0000313" key="3">
    <source>
        <dbReference type="EMBL" id="VCU39661.1"/>
    </source>
</evidence>
<dbReference type="GO" id="GO:0004540">
    <property type="term" value="F:RNA nuclease activity"/>
    <property type="evidence" value="ECO:0007669"/>
    <property type="project" value="InterPro"/>
</dbReference>
<dbReference type="EMBL" id="LR026985">
    <property type="protein sequence ID" value="VCU39661.1"/>
    <property type="molecule type" value="Genomic_DNA"/>
</dbReference>
<keyword evidence="4" id="KW-1185">Reference proteome</keyword>
<organism evidence="3 4">
    <name type="scientific">Blumeria graminis f. sp. tritici</name>
    <dbReference type="NCBI Taxonomy" id="62690"/>
    <lineage>
        <taxon>Eukaryota</taxon>
        <taxon>Fungi</taxon>
        <taxon>Dikarya</taxon>
        <taxon>Ascomycota</taxon>
        <taxon>Pezizomycotina</taxon>
        <taxon>Leotiomycetes</taxon>
        <taxon>Erysiphales</taxon>
        <taxon>Erysiphaceae</taxon>
        <taxon>Blumeria</taxon>
    </lineage>
</organism>
<evidence type="ECO:0000256" key="2">
    <source>
        <dbReference type="ARBA" id="ARBA00022801"/>
    </source>
</evidence>
<proteinExistence type="predicted"/>
<dbReference type="GO" id="GO:0003723">
    <property type="term" value="F:RNA binding"/>
    <property type="evidence" value="ECO:0007669"/>
    <property type="project" value="InterPro"/>
</dbReference>
<gene>
    <name evidence="3" type="ORF">BGT96224V316_LOCUS916</name>
</gene>